<dbReference type="PANTHER" id="PTHR31672:SF13">
    <property type="entry name" value="F-BOX PROTEIN CPR30-LIKE"/>
    <property type="match status" value="1"/>
</dbReference>
<dbReference type="InterPro" id="IPR036047">
    <property type="entry name" value="F-box-like_dom_sf"/>
</dbReference>
<protein>
    <recommendedName>
        <fullName evidence="1">F-box domain-containing protein</fullName>
    </recommendedName>
</protein>
<evidence type="ECO:0000313" key="3">
    <source>
        <dbReference type="Proteomes" id="UP001234989"/>
    </source>
</evidence>
<keyword evidence="3" id="KW-1185">Reference proteome</keyword>
<evidence type="ECO:0000313" key="2">
    <source>
        <dbReference type="EMBL" id="WMV28454.1"/>
    </source>
</evidence>
<dbReference type="AlphaFoldDB" id="A0AAF0QQS0"/>
<dbReference type="PANTHER" id="PTHR31672">
    <property type="entry name" value="BNACNNG10540D PROTEIN"/>
    <property type="match status" value="1"/>
</dbReference>
<reference evidence="2" key="1">
    <citation type="submission" date="2023-08" db="EMBL/GenBank/DDBJ databases">
        <title>A de novo genome assembly of Solanum verrucosum Schlechtendal, a Mexican diploid species geographically isolated from the other diploid A-genome species in potato relatives.</title>
        <authorList>
            <person name="Hosaka K."/>
        </authorList>
    </citation>
    <scope>NUCLEOTIDE SEQUENCE</scope>
    <source>
        <tissue evidence="2">Young leaves</tissue>
    </source>
</reference>
<dbReference type="InterPro" id="IPR001810">
    <property type="entry name" value="F-box_dom"/>
</dbReference>
<feature type="domain" description="F-box" evidence="1">
    <location>
        <begin position="181"/>
        <end position="228"/>
    </location>
</feature>
<dbReference type="SUPFAM" id="SSF50965">
    <property type="entry name" value="Galactose oxidase, central domain"/>
    <property type="match status" value="1"/>
</dbReference>
<dbReference type="CDD" id="cd22157">
    <property type="entry name" value="F-box_AtFBW1-like"/>
    <property type="match status" value="1"/>
</dbReference>
<dbReference type="InterPro" id="IPR017451">
    <property type="entry name" value="F-box-assoc_interact_dom"/>
</dbReference>
<dbReference type="Pfam" id="PF00646">
    <property type="entry name" value="F-box"/>
    <property type="match status" value="1"/>
</dbReference>
<dbReference type="Pfam" id="PF07734">
    <property type="entry name" value="FBA_1"/>
    <property type="match status" value="1"/>
</dbReference>
<organism evidence="2 3">
    <name type="scientific">Solanum verrucosum</name>
    <dbReference type="NCBI Taxonomy" id="315347"/>
    <lineage>
        <taxon>Eukaryota</taxon>
        <taxon>Viridiplantae</taxon>
        <taxon>Streptophyta</taxon>
        <taxon>Embryophyta</taxon>
        <taxon>Tracheophyta</taxon>
        <taxon>Spermatophyta</taxon>
        <taxon>Magnoliopsida</taxon>
        <taxon>eudicotyledons</taxon>
        <taxon>Gunneridae</taxon>
        <taxon>Pentapetalae</taxon>
        <taxon>asterids</taxon>
        <taxon>lamiids</taxon>
        <taxon>Solanales</taxon>
        <taxon>Solanaceae</taxon>
        <taxon>Solanoideae</taxon>
        <taxon>Solaneae</taxon>
        <taxon>Solanum</taxon>
    </lineage>
</organism>
<dbReference type="InterPro" id="IPR011043">
    <property type="entry name" value="Gal_Oxase/kelch_b-propeller"/>
</dbReference>
<accession>A0AAF0QQS0</accession>
<dbReference type="SMART" id="SM00256">
    <property type="entry name" value="FBOX"/>
    <property type="match status" value="1"/>
</dbReference>
<name>A0AAF0QQS0_SOLVR</name>
<dbReference type="EMBL" id="CP133616">
    <property type="protein sequence ID" value="WMV28454.1"/>
    <property type="molecule type" value="Genomic_DNA"/>
</dbReference>
<dbReference type="PROSITE" id="PS50181">
    <property type="entry name" value="FBOX"/>
    <property type="match status" value="1"/>
</dbReference>
<dbReference type="SUPFAM" id="SSF81383">
    <property type="entry name" value="F-box domain"/>
    <property type="match status" value="1"/>
</dbReference>
<dbReference type="InterPro" id="IPR006527">
    <property type="entry name" value="F-box-assoc_dom_typ1"/>
</dbReference>
<proteinExistence type="predicted"/>
<dbReference type="NCBIfam" id="TIGR01640">
    <property type="entry name" value="F_box_assoc_1"/>
    <property type="match status" value="1"/>
</dbReference>
<sequence length="547" mass="60074">MEVIKLNAQPFTLTQEVVGARAGVQERAMCNGKTISSTGVGDGAAGHCVDNEILRLKTEVIKLNAQPSTLMQEVVGAGAGPQDGAVCCGKTTSSTGDGAICVGEVTLSTGDRDGVGGDVAVAMPMQIPNNRNKHNNVEKKEKTSAAMFPFVSFRDWIHQAIQIILLKFFSWYDFVFTPTCTTTDSEIPNEIITDILLRLPPKSLLKCMSVSKSWHQLISSPDFVNTHLKLNSIHRVLFPGINGNFNFSSLLPSTVQMGSIALISSVVGSANGLICLYNYKGEIYIWNPTINKSKKLLNFPWGSSFYMKYGFGYDESRDDYKALFIDDESDLSYVVNIYSLRTDSWKTLHDQLKGVFLINLPAKFVNGKLYWTASTSFCDINVRKIISFDVADETWGSLELPICGEDNSNFKLGAVGNELSMIYTANLVATTSNVWILKNSGLHVSWTKQFTIEYPQNAGIHMGSPTTYPFSTHLRHSTKGDILLSLPGVILIFGGSTRKLEHTVDVVGCDPIEFYAGSIVNPLRFLEVEADSVLAAECMDRNDEALS</sequence>
<dbReference type="Gene3D" id="1.20.1280.50">
    <property type="match status" value="1"/>
</dbReference>
<dbReference type="Proteomes" id="UP001234989">
    <property type="component" value="Chromosome 5"/>
</dbReference>
<gene>
    <name evidence="2" type="ORF">MTR67_021839</name>
</gene>
<evidence type="ECO:0000259" key="1">
    <source>
        <dbReference type="PROSITE" id="PS50181"/>
    </source>
</evidence>
<dbReference type="InterPro" id="IPR050796">
    <property type="entry name" value="SCF_F-box_component"/>
</dbReference>